<reference evidence="1 2" key="1">
    <citation type="submission" date="2023-09" db="EMBL/GenBank/DDBJ databases">
        <title>Pyrofollis japonicus gen. nov. sp. nov., a novel member of the family Pyrodictiaceae isolated from the Iheya North hydrothermal field.</title>
        <authorList>
            <person name="Miyazaki U."/>
            <person name="Sanari M."/>
            <person name="Tame A."/>
            <person name="Kitajima M."/>
            <person name="Okamoto A."/>
            <person name="Sawayama S."/>
            <person name="Miyazaki J."/>
            <person name="Takai K."/>
            <person name="Nakagawa S."/>
        </authorList>
    </citation>
    <scope>NUCLEOTIDE SEQUENCE [LARGE SCALE GENOMIC DNA]</scope>
    <source>
        <strain evidence="1 2">AV2</strain>
    </source>
</reference>
<dbReference type="Proteomes" id="UP001341135">
    <property type="component" value="Chromosome"/>
</dbReference>
<accession>A0ABN6ZND7</accession>
<proteinExistence type="predicted"/>
<evidence type="ECO:0008006" key="3">
    <source>
        <dbReference type="Google" id="ProtNLM"/>
    </source>
</evidence>
<sequence>MLAIIPTDLSMVDIIGCYVSTHSYNVNSKGDTTVPNDKDVKKATDIVNTVNQILEGIQNASYLFAYLLLKDEYAPLVTSIEDLYVKNTITSEAYRGMMVKLAKSRLESSGRPPLSSCLERVEEILAAATTVYMHLMNKLYYSDIFDDIIRFLSIDNMFSHDPLHYAYRDHILHSLNVTKCMIKIVNDVTIDEIIPRNFKKWKTSINEVARSIHNKISSYDNFKDTEEYREFGRELGMFLNSTLFEYFKWFVILSAGLLHDLGYAFEGDPRKIVSMLKFKYAFYSHTDEKRLRSEDILKLVLETLKNTAEKGIDRLAGKGIVGLIHPVLSAYIILRRVPKGNRLYVLRKFVATVILRHKWCKGDLCDDFKYFKYDLKDALSSKNRGKNGNKNLETMAERYPFATLLYLCDELS</sequence>
<keyword evidence="2" id="KW-1185">Reference proteome</keyword>
<evidence type="ECO:0000313" key="1">
    <source>
        <dbReference type="EMBL" id="BES81753.1"/>
    </source>
</evidence>
<gene>
    <name evidence="1" type="ORF">PABY_13200</name>
</gene>
<name>A0ABN6ZND7_9CREN</name>
<evidence type="ECO:0000313" key="2">
    <source>
        <dbReference type="Proteomes" id="UP001341135"/>
    </source>
</evidence>
<organism evidence="1 2">
    <name type="scientific">Pyrodictium abyssi</name>
    <dbReference type="NCBI Taxonomy" id="54256"/>
    <lineage>
        <taxon>Archaea</taxon>
        <taxon>Thermoproteota</taxon>
        <taxon>Thermoprotei</taxon>
        <taxon>Desulfurococcales</taxon>
        <taxon>Pyrodictiaceae</taxon>
        <taxon>Pyrodictium</taxon>
    </lineage>
</organism>
<dbReference type="EMBL" id="AP028907">
    <property type="protein sequence ID" value="BES81753.1"/>
    <property type="molecule type" value="Genomic_DNA"/>
</dbReference>
<protein>
    <recommendedName>
        <fullName evidence="3">HD domain-containing protein</fullName>
    </recommendedName>
</protein>